<dbReference type="RefSeq" id="WP_014041854.1">
    <property type="nucleotide sequence ID" value="NC_015949.1"/>
</dbReference>
<dbReference type="EMBL" id="CP003001">
    <property type="protein sequence ID" value="AEM72868.1"/>
    <property type="molecule type" value="Genomic_DNA"/>
</dbReference>
<dbReference type="Proteomes" id="UP000009257">
    <property type="component" value="Chromosome"/>
</dbReference>
<dbReference type="InterPro" id="IPR022453">
    <property type="entry name" value="Znf_MqsA-type"/>
</dbReference>
<dbReference type="Gene3D" id="3.10.20.860">
    <property type="match status" value="1"/>
</dbReference>
<sequence>MDCVLCKSQLIHGEVNHIVDTESQIVIIKNVPAMICHQCGEYYLDNETAIKIEKLVDELLKNKNRNNYCKLHRNCCLITILVSHVFPM</sequence>
<dbReference type="AlphaFoldDB" id="G2PWC4"/>
<organism evidence="1 2">
    <name type="scientific">Caldicellulosiruptor acetigenus 6A</name>
    <dbReference type="NCBI Taxonomy" id="632516"/>
    <lineage>
        <taxon>Bacteria</taxon>
        <taxon>Bacillati</taxon>
        <taxon>Bacillota</taxon>
        <taxon>Bacillota incertae sedis</taxon>
        <taxon>Caldicellulosiruptorales</taxon>
        <taxon>Caldicellulosiruptoraceae</taxon>
        <taxon>Caldicellulosiruptor</taxon>
    </lineage>
</organism>
<proteinExistence type="predicted"/>
<dbReference type="SUPFAM" id="SSF161229">
    <property type="entry name" value="E6 C-terminal domain-like"/>
    <property type="match status" value="1"/>
</dbReference>
<evidence type="ECO:0008006" key="3">
    <source>
        <dbReference type="Google" id="ProtNLM"/>
    </source>
</evidence>
<reference evidence="1 2" key="1">
    <citation type="submission" date="2011-08" db="EMBL/GenBank/DDBJ databases">
        <title>Complete sequence of Caldicellulosiruptor lactoaceticus 6A.</title>
        <authorList>
            <consortium name="US DOE Joint Genome Institute"/>
            <person name="Lucas S."/>
            <person name="Han J."/>
            <person name="Lapidus A."/>
            <person name="Cheng J.-F."/>
            <person name="Goodwin L."/>
            <person name="Pitluck S."/>
            <person name="Peters L."/>
            <person name="Davenport K."/>
            <person name="Detter J.C."/>
            <person name="Han C."/>
            <person name="Tapia R."/>
            <person name="Land M."/>
            <person name="Hauser L."/>
            <person name="Kyrpides N."/>
            <person name="Ivanova N."/>
            <person name="Ovchinnikova G."/>
            <person name="Pagani I."/>
            <person name="Blumer-Schuette S.E."/>
            <person name="Kelly R.M."/>
            <person name="Woyke T."/>
        </authorList>
    </citation>
    <scope>NUCLEOTIDE SEQUENCE [LARGE SCALE GENOMIC DNA]</scope>
    <source>
        <strain evidence="1 2">6A</strain>
    </source>
</reference>
<name>G2PWC4_9FIRM</name>
<dbReference type="CDD" id="cd12870">
    <property type="entry name" value="MqsA"/>
    <property type="match status" value="1"/>
</dbReference>
<dbReference type="InterPro" id="IPR038575">
    <property type="entry name" value="E6_sf"/>
</dbReference>
<evidence type="ECO:0000313" key="1">
    <source>
        <dbReference type="EMBL" id="AEM72868.1"/>
    </source>
</evidence>
<dbReference type="NCBIfam" id="TIGR03831">
    <property type="entry name" value="YgiT_finger"/>
    <property type="match status" value="1"/>
</dbReference>
<protein>
    <recommendedName>
        <fullName evidence="3">Zinc finger, YgiT-type</fullName>
    </recommendedName>
</protein>
<gene>
    <name evidence="1" type="ORF">Calla_0188</name>
</gene>
<evidence type="ECO:0000313" key="2">
    <source>
        <dbReference type="Proteomes" id="UP000009257"/>
    </source>
</evidence>
<dbReference type="KEGG" id="clc:Calla_0188"/>
<accession>G2PWC4</accession>
<dbReference type="HOGENOM" id="CLU_174612_6_0_9"/>